<dbReference type="EMBL" id="JARKNE010000003">
    <property type="protein sequence ID" value="KAK5838448.1"/>
    <property type="molecule type" value="Genomic_DNA"/>
</dbReference>
<feature type="domain" description="SWIRM" evidence="2">
    <location>
        <begin position="18"/>
        <end position="122"/>
    </location>
</feature>
<dbReference type="Proteomes" id="UP001358586">
    <property type="component" value="Chromosome 3"/>
</dbReference>
<feature type="chain" id="PRO_5046931355" description="SWIRM domain-containing protein" evidence="1">
    <location>
        <begin position="19"/>
        <end position="284"/>
    </location>
</feature>
<gene>
    <name evidence="3" type="ORF">PVK06_007178</name>
</gene>
<proteinExistence type="predicted"/>
<comment type="caution">
    <text evidence="3">The sequence shown here is derived from an EMBL/GenBank/DDBJ whole genome shotgun (WGS) entry which is preliminary data.</text>
</comment>
<dbReference type="Pfam" id="PF04433">
    <property type="entry name" value="SWIRM"/>
    <property type="match status" value="1"/>
</dbReference>
<keyword evidence="1" id="KW-0732">Signal</keyword>
<feature type="signal peptide" evidence="1">
    <location>
        <begin position="1"/>
        <end position="18"/>
    </location>
</feature>
<evidence type="ECO:0000313" key="3">
    <source>
        <dbReference type="EMBL" id="KAK5838448.1"/>
    </source>
</evidence>
<dbReference type="InterPro" id="IPR036388">
    <property type="entry name" value="WH-like_DNA-bd_sf"/>
</dbReference>
<evidence type="ECO:0000313" key="4">
    <source>
        <dbReference type="Proteomes" id="UP001358586"/>
    </source>
</evidence>
<accession>A0ABR0QI15</accession>
<name>A0ABR0QI15_GOSAR</name>
<sequence length="284" mass="30004">MLFLSFFFSLSLFPIVIVKHTHTPPPFSSEPTSDSNRPEKPELDLSTILSYSSSSISRTPKFYKEYRDFIINKYREDPSHSFTFTEIHKSLIDDVTLLHKVFRFLEAWGLITFVAPPPPCKGSENDDRVRVKNKTSNGVWVIATPNSLRSLSVEVVKGKNSGDGVEEIGVKLPPLASYSDVFGDLKRLHYGSCGDNCDSGFGIQGNVGTSVGGSVGFSVGGSVASIGGSVGSLIGVPVGVNVIGGNVIGGNVIGGIGGKNGDLIGGNGGNNDNVIGDTSISDTC</sequence>
<reference evidence="3 4" key="1">
    <citation type="submission" date="2023-03" db="EMBL/GenBank/DDBJ databases">
        <title>WGS of Gossypium arboreum.</title>
        <authorList>
            <person name="Yu D."/>
        </authorList>
    </citation>
    <scope>NUCLEOTIDE SEQUENCE [LARGE SCALE GENOMIC DNA]</scope>
    <source>
        <tissue evidence="3">Leaf</tissue>
    </source>
</reference>
<dbReference type="SUPFAM" id="SSF46689">
    <property type="entry name" value="Homeodomain-like"/>
    <property type="match status" value="1"/>
</dbReference>
<keyword evidence="4" id="KW-1185">Reference proteome</keyword>
<dbReference type="PROSITE" id="PS50934">
    <property type="entry name" value="SWIRM"/>
    <property type="match status" value="1"/>
</dbReference>
<dbReference type="InterPro" id="IPR009057">
    <property type="entry name" value="Homeodomain-like_sf"/>
</dbReference>
<protein>
    <recommendedName>
        <fullName evidence="2">SWIRM domain-containing protein</fullName>
    </recommendedName>
</protein>
<organism evidence="3 4">
    <name type="scientific">Gossypium arboreum</name>
    <name type="common">Tree cotton</name>
    <name type="synonym">Gossypium nanking</name>
    <dbReference type="NCBI Taxonomy" id="29729"/>
    <lineage>
        <taxon>Eukaryota</taxon>
        <taxon>Viridiplantae</taxon>
        <taxon>Streptophyta</taxon>
        <taxon>Embryophyta</taxon>
        <taxon>Tracheophyta</taxon>
        <taxon>Spermatophyta</taxon>
        <taxon>Magnoliopsida</taxon>
        <taxon>eudicotyledons</taxon>
        <taxon>Gunneridae</taxon>
        <taxon>Pentapetalae</taxon>
        <taxon>rosids</taxon>
        <taxon>malvids</taxon>
        <taxon>Malvales</taxon>
        <taxon>Malvaceae</taxon>
        <taxon>Malvoideae</taxon>
        <taxon>Gossypium</taxon>
    </lineage>
</organism>
<evidence type="ECO:0000256" key="1">
    <source>
        <dbReference type="SAM" id="SignalP"/>
    </source>
</evidence>
<evidence type="ECO:0000259" key="2">
    <source>
        <dbReference type="PROSITE" id="PS50934"/>
    </source>
</evidence>
<dbReference type="Gene3D" id="1.10.10.10">
    <property type="entry name" value="Winged helix-like DNA-binding domain superfamily/Winged helix DNA-binding domain"/>
    <property type="match status" value="1"/>
</dbReference>
<dbReference type="InterPro" id="IPR007526">
    <property type="entry name" value="SWIRM"/>
</dbReference>